<protein>
    <submittedName>
        <fullName evidence="7">N-acyl homoserine lactonase family protein</fullName>
    </submittedName>
</protein>
<dbReference type="CDD" id="cd07729">
    <property type="entry name" value="AHL_lactonase_MBL-fold"/>
    <property type="match status" value="1"/>
</dbReference>
<gene>
    <name evidence="7" type="ORF">GCM10007301_08440</name>
</gene>
<keyword evidence="3" id="KW-0479">Metal-binding</keyword>
<evidence type="ECO:0000313" key="7">
    <source>
        <dbReference type="EMBL" id="GGF51330.1"/>
    </source>
</evidence>
<sequence length="281" mass="31368">MSRPEATSSQAKPYQIYAIRYATNTKRRRGQNFILEAQPDALLTMDFFSWALVGEDRTIIIDTGMERARAERNGHTFLREPADGLRAIGIDPQAQTQVVLTHAHYDHIGNVDQYPNAEFLMPLAEMQAVVGPDMHHAWMRHAYAGEEIGRLVQYLHAGRLRLHDADHEVAPGVSIHVVGGHTAGQAIVRVLTARGWVVLASDALHYYEEYERGVPFAVAHSVSDMMRAHDRIRDLADSDDHVLPAHDPLLLQKYPAARPDLDGFVLRLDVPPRGIASIQAA</sequence>
<dbReference type="InterPro" id="IPR001279">
    <property type="entry name" value="Metallo-B-lactamas"/>
</dbReference>
<keyword evidence="5" id="KW-0862">Zinc</keyword>
<comment type="cofactor">
    <cofactor evidence="1">
        <name>Zn(2+)</name>
        <dbReference type="ChEBI" id="CHEBI:29105"/>
    </cofactor>
</comment>
<feature type="domain" description="Metallo-beta-lactamase" evidence="6">
    <location>
        <begin position="46"/>
        <end position="246"/>
    </location>
</feature>
<keyword evidence="4" id="KW-0378">Hydrolase</keyword>
<evidence type="ECO:0000259" key="6">
    <source>
        <dbReference type="SMART" id="SM00849"/>
    </source>
</evidence>
<dbReference type="InterPro" id="IPR051013">
    <property type="entry name" value="MBL_superfamily_lactonases"/>
</dbReference>
<dbReference type="EMBL" id="BMCT01000001">
    <property type="protein sequence ID" value="GGF51330.1"/>
    <property type="molecule type" value="Genomic_DNA"/>
</dbReference>
<dbReference type="GO" id="GO:0016787">
    <property type="term" value="F:hydrolase activity"/>
    <property type="evidence" value="ECO:0007669"/>
    <property type="project" value="UniProtKB-KW"/>
</dbReference>
<dbReference type="GO" id="GO:0046872">
    <property type="term" value="F:metal ion binding"/>
    <property type="evidence" value="ECO:0007669"/>
    <property type="project" value="UniProtKB-KW"/>
</dbReference>
<dbReference type="Pfam" id="PF00753">
    <property type="entry name" value="Lactamase_B"/>
    <property type="match status" value="1"/>
</dbReference>
<evidence type="ECO:0000256" key="2">
    <source>
        <dbReference type="ARBA" id="ARBA00007749"/>
    </source>
</evidence>
<dbReference type="PANTHER" id="PTHR42978">
    <property type="entry name" value="QUORUM-QUENCHING LACTONASE YTNP-RELATED-RELATED"/>
    <property type="match status" value="1"/>
</dbReference>
<organism evidence="7 8">
    <name type="scientific">Azorhizobium oxalatiphilum</name>
    <dbReference type="NCBI Taxonomy" id="980631"/>
    <lineage>
        <taxon>Bacteria</taxon>
        <taxon>Pseudomonadati</taxon>
        <taxon>Pseudomonadota</taxon>
        <taxon>Alphaproteobacteria</taxon>
        <taxon>Hyphomicrobiales</taxon>
        <taxon>Xanthobacteraceae</taxon>
        <taxon>Azorhizobium</taxon>
    </lineage>
</organism>
<evidence type="ECO:0000256" key="1">
    <source>
        <dbReference type="ARBA" id="ARBA00001947"/>
    </source>
</evidence>
<evidence type="ECO:0000256" key="3">
    <source>
        <dbReference type="ARBA" id="ARBA00022723"/>
    </source>
</evidence>
<reference evidence="7" key="1">
    <citation type="journal article" date="2014" name="Int. J. Syst. Evol. Microbiol.">
        <title>Complete genome sequence of Corynebacterium casei LMG S-19264T (=DSM 44701T), isolated from a smear-ripened cheese.</title>
        <authorList>
            <consortium name="US DOE Joint Genome Institute (JGI-PGF)"/>
            <person name="Walter F."/>
            <person name="Albersmeier A."/>
            <person name="Kalinowski J."/>
            <person name="Ruckert C."/>
        </authorList>
    </citation>
    <scope>NUCLEOTIDE SEQUENCE</scope>
    <source>
        <strain evidence="7">CCM 7897</strain>
    </source>
</reference>
<evidence type="ECO:0000313" key="8">
    <source>
        <dbReference type="Proteomes" id="UP000606044"/>
    </source>
</evidence>
<dbReference type="InterPro" id="IPR036866">
    <property type="entry name" value="RibonucZ/Hydroxyglut_hydro"/>
</dbReference>
<evidence type="ECO:0000256" key="5">
    <source>
        <dbReference type="ARBA" id="ARBA00022833"/>
    </source>
</evidence>
<reference evidence="7" key="2">
    <citation type="submission" date="2020-09" db="EMBL/GenBank/DDBJ databases">
        <authorList>
            <person name="Sun Q."/>
            <person name="Sedlacek I."/>
        </authorList>
    </citation>
    <scope>NUCLEOTIDE SEQUENCE</scope>
    <source>
        <strain evidence="7">CCM 7897</strain>
    </source>
</reference>
<dbReference type="Gene3D" id="3.60.15.10">
    <property type="entry name" value="Ribonuclease Z/Hydroxyacylglutathione hydrolase-like"/>
    <property type="match status" value="1"/>
</dbReference>
<dbReference type="RefSeq" id="WP_188575671.1">
    <property type="nucleotide sequence ID" value="NZ_BMCT01000001.1"/>
</dbReference>
<dbReference type="Proteomes" id="UP000606044">
    <property type="component" value="Unassembled WGS sequence"/>
</dbReference>
<accession>A0A917BPK7</accession>
<dbReference type="SMART" id="SM00849">
    <property type="entry name" value="Lactamase_B"/>
    <property type="match status" value="1"/>
</dbReference>
<comment type="similarity">
    <text evidence="2">Belongs to the metallo-beta-lactamase superfamily.</text>
</comment>
<dbReference type="AlphaFoldDB" id="A0A917BPK7"/>
<name>A0A917BPK7_9HYPH</name>
<dbReference type="PANTHER" id="PTHR42978:SF7">
    <property type="entry name" value="METALLO-HYDROLASE RV2300C-RELATED"/>
    <property type="match status" value="1"/>
</dbReference>
<dbReference type="SUPFAM" id="SSF56281">
    <property type="entry name" value="Metallo-hydrolase/oxidoreductase"/>
    <property type="match status" value="1"/>
</dbReference>
<evidence type="ECO:0000256" key="4">
    <source>
        <dbReference type="ARBA" id="ARBA00022801"/>
    </source>
</evidence>
<keyword evidence="8" id="KW-1185">Reference proteome</keyword>
<comment type="caution">
    <text evidence="7">The sequence shown here is derived from an EMBL/GenBank/DDBJ whole genome shotgun (WGS) entry which is preliminary data.</text>
</comment>
<proteinExistence type="inferred from homology"/>